<reference evidence="1" key="4">
    <citation type="submission" date="2019-03" db="UniProtKB">
        <authorList>
            <consortium name="EnsemblPlants"/>
        </authorList>
    </citation>
    <scope>IDENTIFICATION</scope>
</reference>
<dbReference type="Proteomes" id="UP000015105">
    <property type="component" value="Chromosome 6D"/>
</dbReference>
<reference evidence="1" key="5">
    <citation type="journal article" date="2021" name="G3 (Bethesda)">
        <title>Aegilops tauschii genome assembly Aet v5.0 features greater sequence contiguity and improved annotation.</title>
        <authorList>
            <person name="Wang L."/>
            <person name="Zhu T."/>
            <person name="Rodriguez J.C."/>
            <person name="Deal K.R."/>
            <person name="Dubcovsky J."/>
            <person name="McGuire P.E."/>
            <person name="Lux T."/>
            <person name="Spannagl M."/>
            <person name="Mayer K.F.X."/>
            <person name="Baldrich P."/>
            <person name="Meyers B.C."/>
            <person name="Huo N."/>
            <person name="Gu Y.Q."/>
            <person name="Zhou H."/>
            <person name="Devos K.M."/>
            <person name="Bennetzen J.L."/>
            <person name="Unver T."/>
            <person name="Budak H."/>
            <person name="Gulick P.J."/>
            <person name="Galiba G."/>
            <person name="Kalapos B."/>
            <person name="Nelson D.R."/>
            <person name="Li P."/>
            <person name="You F.M."/>
            <person name="Luo M.C."/>
            <person name="Dvorak J."/>
        </authorList>
    </citation>
    <scope>NUCLEOTIDE SEQUENCE [LARGE SCALE GENOMIC DNA]</scope>
    <source>
        <strain evidence="1">cv. AL8/78</strain>
    </source>
</reference>
<reference evidence="2" key="2">
    <citation type="journal article" date="2017" name="Nat. Plants">
        <title>The Aegilops tauschii genome reveals multiple impacts of transposons.</title>
        <authorList>
            <person name="Zhao G."/>
            <person name="Zou C."/>
            <person name="Li K."/>
            <person name="Wang K."/>
            <person name="Li T."/>
            <person name="Gao L."/>
            <person name="Zhang X."/>
            <person name="Wang H."/>
            <person name="Yang Z."/>
            <person name="Liu X."/>
            <person name="Jiang W."/>
            <person name="Mao L."/>
            <person name="Kong X."/>
            <person name="Jiao Y."/>
            <person name="Jia J."/>
        </authorList>
    </citation>
    <scope>NUCLEOTIDE SEQUENCE [LARGE SCALE GENOMIC DNA]</scope>
    <source>
        <strain evidence="2">cv. AL8/78</strain>
    </source>
</reference>
<dbReference type="Gramene" id="AET6Gv20752600.1">
    <property type="protein sequence ID" value="AET6Gv20752600.1"/>
    <property type="gene ID" value="AET6Gv20752600"/>
</dbReference>
<evidence type="ECO:0000313" key="1">
    <source>
        <dbReference type="EnsemblPlants" id="AET6Gv20752600.1"/>
    </source>
</evidence>
<dbReference type="EnsemblPlants" id="AET6Gv20752600.1">
    <property type="protein sequence ID" value="AET6Gv20752600.1"/>
    <property type="gene ID" value="AET6Gv20752600"/>
</dbReference>
<reference evidence="2" key="1">
    <citation type="journal article" date="2014" name="Science">
        <title>Ancient hybridizations among the ancestral genomes of bread wheat.</title>
        <authorList>
            <consortium name="International Wheat Genome Sequencing Consortium,"/>
            <person name="Marcussen T."/>
            <person name="Sandve S.R."/>
            <person name="Heier L."/>
            <person name="Spannagl M."/>
            <person name="Pfeifer M."/>
            <person name="Jakobsen K.S."/>
            <person name="Wulff B.B."/>
            <person name="Steuernagel B."/>
            <person name="Mayer K.F."/>
            <person name="Olsen O.A."/>
        </authorList>
    </citation>
    <scope>NUCLEOTIDE SEQUENCE [LARGE SCALE GENOMIC DNA]</scope>
    <source>
        <strain evidence="2">cv. AL8/78</strain>
    </source>
</reference>
<accession>A0A453PJJ9</accession>
<dbReference type="AlphaFoldDB" id="A0A453PJJ9"/>
<keyword evidence="2" id="KW-1185">Reference proteome</keyword>
<protein>
    <submittedName>
        <fullName evidence="1">Uncharacterized protein</fullName>
    </submittedName>
</protein>
<sequence length="53" mass="6282">SLAEYFNQMNRHLPKPEKVEIQKGEILYILFDGNEPGIYLTWEDIMIEKIDAK</sequence>
<proteinExistence type="predicted"/>
<organism evidence="1 2">
    <name type="scientific">Aegilops tauschii subsp. strangulata</name>
    <name type="common">Goatgrass</name>
    <dbReference type="NCBI Taxonomy" id="200361"/>
    <lineage>
        <taxon>Eukaryota</taxon>
        <taxon>Viridiplantae</taxon>
        <taxon>Streptophyta</taxon>
        <taxon>Embryophyta</taxon>
        <taxon>Tracheophyta</taxon>
        <taxon>Spermatophyta</taxon>
        <taxon>Magnoliopsida</taxon>
        <taxon>Liliopsida</taxon>
        <taxon>Poales</taxon>
        <taxon>Poaceae</taxon>
        <taxon>BOP clade</taxon>
        <taxon>Pooideae</taxon>
        <taxon>Triticodae</taxon>
        <taxon>Triticeae</taxon>
        <taxon>Triticinae</taxon>
        <taxon>Aegilops</taxon>
    </lineage>
</organism>
<reference evidence="1" key="3">
    <citation type="journal article" date="2017" name="Nature">
        <title>Genome sequence of the progenitor of the wheat D genome Aegilops tauschii.</title>
        <authorList>
            <person name="Luo M.C."/>
            <person name="Gu Y.Q."/>
            <person name="Puiu D."/>
            <person name="Wang H."/>
            <person name="Twardziok S.O."/>
            <person name="Deal K.R."/>
            <person name="Huo N."/>
            <person name="Zhu T."/>
            <person name="Wang L."/>
            <person name="Wang Y."/>
            <person name="McGuire P.E."/>
            <person name="Liu S."/>
            <person name="Long H."/>
            <person name="Ramasamy R.K."/>
            <person name="Rodriguez J.C."/>
            <person name="Van S.L."/>
            <person name="Yuan L."/>
            <person name="Wang Z."/>
            <person name="Xia Z."/>
            <person name="Xiao L."/>
            <person name="Anderson O.D."/>
            <person name="Ouyang S."/>
            <person name="Liang Y."/>
            <person name="Zimin A.V."/>
            <person name="Pertea G."/>
            <person name="Qi P."/>
            <person name="Bennetzen J.L."/>
            <person name="Dai X."/>
            <person name="Dawson M.W."/>
            <person name="Muller H.G."/>
            <person name="Kugler K."/>
            <person name="Rivarola-Duarte L."/>
            <person name="Spannagl M."/>
            <person name="Mayer K.F.X."/>
            <person name="Lu F.H."/>
            <person name="Bevan M.W."/>
            <person name="Leroy P."/>
            <person name="Li P."/>
            <person name="You F.M."/>
            <person name="Sun Q."/>
            <person name="Liu Z."/>
            <person name="Lyons E."/>
            <person name="Wicker T."/>
            <person name="Salzberg S.L."/>
            <person name="Devos K.M."/>
            <person name="Dvorak J."/>
        </authorList>
    </citation>
    <scope>NUCLEOTIDE SEQUENCE [LARGE SCALE GENOMIC DNA]</scope>
    <source>
        <strain evidence="1">cv. AL8/78</strain>
    </source>
</reference>
<evidence type="ECO:0000313" key="2">
    <source>
        <dbReference type="Proteomes" id="UP000015105"/>
    </source>
</evidence>
<name>A0A453PJJ9_AEGTS</name>